<gene>
    <name evidence="4" type="ORF">Ga0123461_1078</name>
</gene>
<evidence type="ECO:0000259" key="3">
    <source>
        <dbReference type="PROSITE" id="PS51332"/>
    </source>
</evidence>
<dbReference type="InterPro" id="IPR003759">
    <property type="entry name" value="Cbl-bd_cap"/>
</dbReference>
<dbReference type="GO" id="GO:0050667">
    <property type="term" value="P:homocysteine metabolic process"/>
    <property type="evidence" value="ECO:0007669"/>
    <property type="project" value="TreeGrafter"/>
</dbReference>
<dbReference type="EMBL" id="CP018799">
    <property type="protein sequence ID" value="ATX79497.1"/>
    <property type="molecule type" value="Genomic_DNA"/>
</dbReference>
<dbReference type="SUPFAM" id="SSF52242">
    <property type="entry name" value="Cobalamin (vitamin B12)-binding domain"/>
    <property type="match status" value="1"/>
</dbReference>
<dbReference type="GO" id="GO:0046653">
    <property type="term" value="P:tetrahydrofolate metabolic process"/>
    <property type="evidence" value="ECO:0007669"/>
    <property type="project" value="TreeGrafter"/>
</dbReference>
<accession>A0A2K8KX63</accession>
<proteinExistence type="predicted"/>
<dbReference type="AlphaFoldDB" id="A0A2K8KX63"/>
<name>A0A2K8KX63_MARES</name>
<dbReference type="InterPro" id="IPR036594">
    <property type="entry name" value="Meth_synthase_dom"/>
</dbReference>
<organism evidence="4 5">
    <name type="scientific">Mariprofundus aestuarium</name>
    <dbReference type="NCBI Taxonomy" id="1921086"/>
    <lineage>
        <taxon>Bacteria</taxon>
        <taxon>Pseudomonadati</taxon>
        <taxon>Pseudomonadota</taxon>
        <taxon>Candidatius Mariprofundia</taxon>
        <taxon>Mariprofundales</taxon>
        <taxon>Mariprofundaceae</taxon>
        <taxon>Mariprofundus</taxon>
    </lineage>
</organism>
<dbReference type="PANTHER" id="PTHR45833">
    <property type="entry name" value="METHIONINE SYNTHASE"/>
    <property type="match status" value="1"/>
</dbReference>
<dbReference type="OrthoDB" id="9800334at2"/>
<keyword evidence="2" id="KW-0170">Cobalt</keyword>
<evidence type="ECO:0000313" key="4">
    <source>
        <dbReference type="EMBL" id="ATX79497.1"/>
    </source>
</evidence>
<keyword evidence="1" id="KW-0479">Metal-binding</keyword>
<feature type="domain" description="B12-binding" evidence="3">
    <location>
        <begin position="85"/>
        <end position="210"/>
    </location>
</feature>
<dbReference type="RefSeq" id="WP_100277382.1">
    <property type="nucleotide sequence ID" value="NZ_CP018799.1"/>
</dbReference>
<dbReference type="InterPro" id="IPR006158">
    <property type="entry name" value="Cobalamin-bd"/>
</dbReference>
<dbReference type="GO" id="GO:0005829">
    <property type="term" value="C:cytosol"/>
    <property type="evidence" value="ECO:0007669"/>
    <property type="project" value="TreeGrafter"/>
</dbReference>
<dbReference type="GO" id="GO:0031419">
    <property type="term" value="F:cobalamin binding"/>
    <property type="evidence" value="ECO:0007669"/>
    <property type="project" value="InterPro"/>
</dbReference>
<keyword evidence="5" id="KW-1185">Reference proteome</keyword>
<evidence type="ECO:0000256" key="2">
    <source>
        <dbReference type="ARBA" id="ARBA00023285"/>
    </source>
</evidence>
<dbReference type="InterPro" id="IPR036724">
    <property type="entry name" value="Cobalamin-bd_sf"/>
</dbReference>
<dbReference type="GO" id="GO:0008705">
    <property type="term" value="F:methionine synthase activity"/>
    <property type="evidence" value="ECO:0007669"/>
    <property type="project" value="TreeGrafter"/>
</dbReference>
<reference evidence="4 5" key="1">
    <citation type="submission" date="2016-12" db="EMBL/GenBank/DDBJ databases">
        <title>Isolation and genomic insights into novel planktonic Zetaproteobacteria from stratified waters of the Chesapeake Bay.</title>
        <authorList>
            <person name="McAllister S.M."/>
            <person name="Kato S."/>
            <person name="Chan C.S."/>
            <person name="Chiu B.K."/>
            <person name="Field E.K."/>
        </authorList>
    </citation>
    <scope>NUCLEOTIDE SEQUENCE [LARGE SCALE GENOMIC DNA]</scope>
    <source>
        <strain evidence="4 5">CP-5</strain>
    </source>
</reference>
<dbReference type="PROSITE" id="PS51332">
    <property type="entry name" value="B12_BINDING"/>
    <property type="match status" value="1"/>
</dbReference>
<sequence>MEVSLKFEKALADMDRVRAREIILAGADEEGTLACVSNIVIPALEKIGLGWESGRYALAQVYMSGTICEELVDEILPPADPNRIKQPNMGIVVLEDFHVLGERIVYSILRASGYELQDFGHGLHVDEVIEKVKEHGTKILLVSVLMLRSALLVGDLVKRLKEEGLDVKVVVGGAPFRFDHNLWKEVGADATGKDGMEARDIISGMLGGVS</sequence>
<evidence type="ECO:0000313" key="5">
    <source>
        <dbReference type="Proteomes" id="UP000231701"/>
    </source>
</evidence>
<protein>
    <submittedName>
        <fullName evidence="4">Methanogenic corrinoid protein MtbC1</fullName>
    </submittedName>
</protein>
<dbReference type="Gene3D" id="3.40.50.280">
    <property type="entry name" value="Cobalamin-binding domain"/>
    <property type="match status" value="1"/>
</dbReference>
<dbReference type="GO" id="GO:0046872">
    <property type="term" value="F:metal ion binding"/>
    <property type="evidence" value="ECO:0007669"/>
    <property type="project" value="UniProtKB-KW"/>
</dbReference>
<dbReference type="Pfam" id="PF02310">
    <property type="entry name" value="B12-binding"/>
    <property type="match status" value="1"/>
</dbReference>
<dbReference type="PANTHER" id="PTHR45833:SF1">
    <property type="entry name" value="METHIONINE SYNTHASE"/>
    <property type="match status" value="1"/>
</dbReference>
<evidence type="ECO:0000256" key="1">
    <source>
        <dbReference type="ARBA" id="ARBA00022723"/>
    </source>
</evidence>
<dbReference type="KEGG" id="maes:Ga0123461_1078"/>
<dbReference type="Gene3D" id="1.10.1240.10">
    <property type="entry name" value="Methionine synthase domain"/>
    <property type="match status" value="1"/>
</dbReference>
<dbReference type="Pfam" id="PF02607">
    <property type="entry name" value="B12-binding_2"/>
    <property type="match status" value="1"/>
</dbReference>
<dbReference type="Proteomes" id="UP000231701">
    <property type="component" value="Chromosome"/>
</dbReference>
<dbReference type="InterPro" id="IPR050554">
    <property type="entry name" value="Met_Synthase/Corrinoid"/>
</dbReference>